<keyword evidence="2" id="KW-1185">Reference proteome</keyword>
<accession>A0ABW3ZM35</accession>
<comment type="caution">
    <text evidence="1">The sequence shown here is derived from an EMBL/GenBank/DDBJ whole genome shotgun (WGS) entry which is preliminary data.</text>
</comment>
<dbReference type="Proteomes" id="UP001597135">
    <property type="component" value="Unassembled WGS sequence"/>
</dbReference>
<proteinExistence type="predicted"/>
<gene>
    <name evidence="1" type="ORF">ACFQ4E_17430</name>
</gene>
<protein>
    <submittedName>
        <fullName evidence="1">Uncharacterized protein</fullName>
    </submittedName>
</protein>
<feature type="non-terminal residue" evidence="1">
    <location>
        <position position="1"/>
    </location>
</feature>
<evidence type="ECO:0000313" key="1">
    <source>
        <dbReference type="EMBL" id="MFD1344216.1"/>
    </source>
</evidence>
<sequence length="219" mass="23288">APVRTVRAAPQPTPAPAPVRIAPAPAPRQVAVPVIKRPASKPVAAPIVVAQRPVRAAPPVVLAPKPAAKPVPKPRTIVVAPTDAGVCPGITGISRDYLGNGGRYPVRCGPQAENPVTVIARSAAPAVRVTPTQPEAQATLAGSTRILPRHVRDERRAVNSVPVTVPRGYKPAWDDDRLNPHRANMSVAGYYATQKLWTNEVPRRLVRGEAETEILKIVQ</sequence>
<evidence type="ECO:0000313" key="2">
    <source>
        <dbReference type="Proteomes" id="UP001597135"/>
    </source>
</evidence>
<organism evidence="1 2">
    <name type="scientific">Litorisediminicola beolgyonensis</name>
    <dbReference type="NCBI Taxonomy" id="1173614"/>
    <lineage>
        <taxon>Bacteria</taxon>
        <taxon>Pseudomonadati</taxon>
        <taxon>Pseudomonadota</taxon>
        <taxon>Alphaproteobacteria</taxon>
        <taxon>Rhodobacterales</taxon>
        <taxon>Paracoccaceae</taxon>
        <taxon>Litorisediminicola</taxon>
    </lineage>
</organism>
<name>A0ABW3ZM35_9RHOB</name>
<reference evidence="2" key="1">
    <citation type="journal article" date="2019" name="Int. J. Syst. Evol. Microbiol.">
        <title>The Global Catalogue of Microorganisms (GCM) 10K type strain sequencing project: providing services to taxonomists for standard genome sequencing and annotation.</title>
        <authorList>
            <consortium name="The Broad Institute Genomics Platform"/>
            <consortium name="The Broad Institute Genome Sequencing Center for Infectious Disease"/>
            <person name="Wu L."/>
            <person name="Ma J."/>
        </authorList>
    </citation>
    <scope>NUCLEOTIDE SEQUENCE [LARGE SCALE GENOMIC DNA]</scope>
    <source>
        <strain evidence="2">CCUG 62953</strain>
    </source>
</reference>
<dbReference type="EMBL" id="JBHTMU010000042">
    <property type="protein sequence ID" value="MFD1344216.1"/>
    <property type="molecule type" value="Genomic_DNA"/>
</dbReference>